<protein>
    <recommendedName>
        <fullName evidence="3">PknH-like protein</fullName>
    </recommendedName>
</protein>
<dbReference type="EMBL" id="SGWQ01000004">
    <property type="protein sequence ID" value="RZS39334.1"/>
    <property type="molecule type" value="Genomic_DNA"/>
</dbReference>
<evidence type="ECO:0000313" key="1">
    <source>
        <dbReference type="EMBL" id="RZS39334.1"/>
    </source>
</evidence>
<reference evidence="1 2" key="1">
    <citation type="submission" date="2019-02" db="EMBL/GenBank/DDBJ databases">
        <title>Genomic Encyclopedia of Type Strains, Phase IV (KMG-IV): sequencing the most valuable type-strain genomes for metagenomic binning, comparative biology and taxonomic classification.</title>
        <authorList>
            <person name="Goeker M."/>
        </authorList>
    </citation>
    <scope>NUCLEOTIDE SEQUENCE [LARGE SCALE GENOMIC DNA]</scope>
    <source>
        <strain evidence="1 2">DSM 101727</strain>
    </source>
</reference>
<dbReference type="PROSITE" id="PS51257">
    <property type="entry name" value="PROKAR_LIPOPROTEIN"/>
    <property type="match status" value="1"/>
</dbReference>
<organism evidence="1 2">
    <name type="scientific">Herbihabitans rhizosphaerae</name>
    <dbReference type="NCBI Taxonomy" id="1872711"/>
    <lineage>
        <taxon>Bacteria</taxon>
        <taxon>Bacillati</taxon>
        <taxon>Actinomycetota</taxon>
        <taxon>Actinomycetes</taxon>
        <taxon>Pseudonocardiales</taxon>
        <taxon>Pseudonocardiaceae</taxon>
        <taxon>Herbihabitans</taxon>
    </lineage>
</organism>
<keyword evidence="2" id="KW-1185">Reference proteome</keyword>
<comment type="caution">
    <text evidence="1">The sequence shown here is derived from an EMBL/GenBank/DDBJ whole genome shotgun (WGS) entry which is preliminary data.</text>
</comment>
<gene>
    <name evidence="1" type="ORF">EV193_104551</name>
</gene>
<evidence type="ECO:0000313" key="2">
    <source>
        <dbReference type="Proteomes" id="UP000294257"/>
    </source>
</evidence>
<accession>A0A4Q7KS06</accession>
<sequence>MGNKLISGAVVIAAALTSAACGGEPARSGIAEALLPTDAFGAGMEVQRLPVPERPNPANAGTSVPPDCAAKNLATQVHNAGEVAGQVARSGDRMVVQFVQRPAVVTPAAVRDFVASCGIATFTESGDRVYTSNDPVDVSALGPVDAAGFHQTSTNADAANPQAADSAGVVIERKGVAVYVATVVTGGGKADVPSTVALARKALDRVTTVLG</sequence>
<evidence type="ECO:0008006" key="3">
    <source>
        <dbReference type="Google" id="ProtNLM"/>
    </source>
</evidence>
<dbReference type="AlphaFoldDB" id="A0A4Q7KS06"/>
<dbReference type="Proteomes" id="UP000294257">
    <property type="component" value="Unassembled WGS sequence"/>
</dbReference>
<dbReference type="RefSeq" id="WP_130344884.1">
    <property type="nucleotide sequence ID" value="NZ_SGWQ01000004.1"/>
</dbReference>
<proteinExistence type="predicted"/>
<name>A0A4Q7KS06_9PSEU</name>